<dbReference type="Proteomes" id="UP000813461">
    <property type="component" value="Unassembled WGS sequence"/>
</dbReference>
<reference evidence="3" key="1">
    <citation type="journal article" date="2021" name="Nat. Commun.">
        <title>Genetic determinants of endophytism in the Arabidopsis root mycobiome.</title>
        <authorList>
            <person name="Mesny F."/>
            <person name="Miyauchi S."/>
            <person name="Thiergart T."/>
            <person name="Pickel B."/>
            <person name="Atanasova L."/>
            <person name="Karlsson M."/>
            <person name="Huettel B."/>
            <person name="Barry K.W."/>
            <person name="Haridas S."/>
            <person name="Chen C."/>
            <person name="Bauer D."/>
            <person name="Andreopoulos W."/>
            <person name="Pangilinan J."/>
            <person name="LaButti K."/>
            <person name="Riley R."/>
            <person name="Lipzen A."/>
            <person name="Clum A."/>
            <person name="Drula E."/>
            <person name="Henrissat B."/>
            <person name="Kohler A."/>
            <person name="Grigoriev I.V."/>
            <person name="Martin F.M."/>
            <person name="Hacquard S."/>
        </authorList>
    </citation>
    <scope>NUCLEOTIDE SEQUENCE</scope>
    <source>
        <strain evidence="3">MPI-SDFR-AT-0120</strain>
    </source>
</reference>
<dbReference type="InterPro" id="IPR057218">
    <property type="entry name" value="DUF7896"/>
</dbReference>
<feature type="region of interest" description="Disordered" evidence="1">
    <location>
        <begin position="183"/>
        <end position="217"/>
    </location>
</feature>
<dbReference type="Pfam" id="PF25438">
    <property type="entry name" value="DUF7896"/>
    <property type="match status" value="1"/>
</dbReference>
<dbReference type="PANTHER" id="PTHR42031:SF1">
    <property type="entry name" value="KEY LIME PATHOGENICITY PROTEIN"/>
    <property type="match status" value="1"/>
</dbReference>
<evidence type="ECO:0000259" key="2">
    <source>
        <dbReference type="Pfam" id="PF25438"/>
    </source>
</evidence>
<feature type="region of interest" description="Disordered" evidence="1">
    <location>
        <begin position="467"/>
        <end position="494"/>
    </location>
</feature>
<name>A0A8K0R744_9PLEO</name>
<feature type="compositionally biased region" description="Low complexity" evidence="1">
    <location>
        <begin position="314"/>
        <end position="331"/>
    </location>
</feature>
<dbReference type="OrthoDB" id="5377599at2759"/>
<protein>
    <recommendedName>
        <fullName evidence="2">DUF7896 domain-containing protein</fullName>
    </recommendedName>
</protein>
<sequence>MNSTMSDSSSSRSEANHVREQAQSFLRLSEEERREFFLQTASALSSNELRPSQAAMAQTPRTIPSTSNLTHLPAANYGYMERRISAPGMGRSASVTSATQPLQRSNSAVSAWQTSAQDVSSAYTHYSSSTAPTPSTLQPIAESASYRNGGMVEWSPNDYVSNCIEPASSSSLPLYPQQLQLTSPNLPWGSSPDDSTSPSTPSTTALMTPITHSSNPMSRQSSYNPLLFDDSCNSSFVLPVLLEDGNFPNFFNVDAKSINNCVDLSQFSSFTGSTNEDFLSSVHSSSLSAQALATSEHDVPYLAEDMRRSASATSSEGNVSDASASSSLCSRQSRRDREINAQAAARKLAPKAAELNDEIESAPSNASMARIRSEDGTSKTVGVITKTPYVRPHHPKIMCQHCSERPEGFRGTHELDRHIARAHAPSRKGYICIDGSPDKRFLANCKHCKSKKVYGAYYNAAAHLRRAHFHPRKRGRKGKNDEKRGGIGGGDDPPMDFLKMHWIREVEVPNSPSSPASASDDATDNADNRYESTFDLDAPGSYPPQQPLPAVVVNQVHMDANQFVGYDMSMPQSELVSFDAANFAVYDSMAPSTELSSFEFDAYMGP</sequence>
<feature type="region of interest" description="Disordered" evidence="1">
    <location>
        <begin position="508"/>
        <end position="535"/>
    </location>
</feature>
<dbReference type="PANTHER" id="PTHR42031">
    <property type="entry name" value="KEY LIME PATHOGENICITY PROTEIN"/>
    <property type="match status" value="1"/>
</dbReference>
<feature type="compositionally biased region" description="Low complexity" evidence="1">
    <location>
        <begin position="509"/>
        <end position="520"/>
    </location>
</feature>
<evidence type="ECO:0000313" key="3">
    <source>
        <dbReference type="EMBL" id="KAH7086699.1"/>
    </source>
</evidence>
<evidence type="ECO:0000313" key="4">
    <source>
        <dbReference type="Proteomes" id="UP000813461"/>
    </source>
</evidence>
<feature type="region of interest" description="Disordered" evidence="1">
    <location>
        <begin position="307"/>
        <end position="345"/>
    </location>
</feature>
<accession>A0A8K0R744</accession>
<comment type="caution">
    <text evidence="3">The sequence shown here is derived from an EMBL/GenBank/DDBJ whole genome shotgun (WGS) entry which is preliminary data.</text>
</comment>
<keyword evidence="4" id="KW-1185">Reference proteome</keyword>
<evidence type="ECO:0000256" key="1">
    <source>
        <dbReference type="SAM" id="MobiDB-lite"/>
    </source>
</evidence>
<gene>
    <name evidence="3" type="ORF">FB567DRAFT_526061</name>
</gene>
<feature type="region of interest" description="Disordered" evidence="1">
    <location>
        <begin position="1"/>
        <end position="26"/>
    </location>
</feature>
<feature type="domain" description="DUF7896" evidence="2">
    <location>
        <begin position="427"/>
        <end position="506"/>
    </location>
</feature>
<feature type="compositionally biased region" description="Low complexity" evidence="1">
    <location>
        <begin position="183"/>
        <end position="204"/>
    </location>
</feature>
<dbReference type="AlphaFoldDB" id="A0A8K0R744"/>
<organism evidence="3 4">
    <name type="scientific">Paraphoma chrysanthemicola</name>
    <dbReference type="NCBI Taxonomy" id="798071"/>
    <lineage>
        <taxon>Eukaryota</taxon>
        <taxon>Fungi</taxon>
        <taxon>Dikarya</taxon>
        <taxon>Ascomycota</taxon>
        <taxon>Pezizomycotina</taxon>
        <taxon>Dothideomycetes</taxon>
        <taxon>Pleosporomycetidae</taxon>
        <taxon>Pleosporales</taxon>
        <taxon>Pleosporineae</taxon>
        <taxon>Phaeosphaeriaceae</taxon>
        <taxon>Paraphoma</taxon>
    </lineage>
</organism>
<dbReference type="EMBL" id="JAGMVJ010000010">
    <property type="protein sequence ID" value="KAH7086699.1"/>
    <property type="molecule type" value="Genomic_DNA"/>
</dbReference>
<feature type="compositionally biased region" description="Low complexity" evidence="1">
    <location>
        <begin position="1"/>
        <end position="13"/>
    </location>
</feature>
<proteinExistence type="predicted"/>
<feature type="compositionally biased region" description="Basic residues" evidence="1">
    <location>
        <begin position="467"/>
        <end position="477"/>
    </location>
</feature>